<evidence type="ECO:0000259" key="1">
    <source>
        <dbReference type="Pfam" id="PF07238"/>
    </source>
</evidence>
<gene>
    <name evidence="2" type="ORF">Kalk_00360</name>
</gene>
<sequence length="122" mass="14108">MEANEQAAEDNKRSVPRRHLIYYLRVFDTETNSLLGNLVDISTKGIMVVSDQQIESGKRYRLKMVLPDTLEGSKEVEFDAESRWCRNDANQDFFDTGFELIDPHSAFLDAVDRLVEDCLFKE</sequence>
<accession>A0A2K9LF35</accession>
<keyword evidence="3" id="KW-1185">Reference proteome</keyword>
<evidence type="ECO:0000313" key="3">
    <source>
        <dbReference type="Proteomes" id="UP000235116"/>
    </source>
</evidence>
<evidence type="ECO:0000313" key="2">
    <source>
        <dbReference type="EMBL" id="AUM10986.1"/>
    </source>
</evidence>
<dbReference type="EMBL" id="CP022684">
    <property type="protein sequence ID" value="AUM10986.1"/>
    <property type="molecule type" value="Genomic_DNA"/>
</dbReference>
<reference evidence="3" key="1">
    <citation type="submission" date="2017-08" db="EMBL/GenBank/DDBJ databases">
        <title>Direct submision.</title>
        <authorList>
            <person name="Kim S.-J."/>
            <person name="Rhee S.-K."/>
        </authorList>
    </citation>
    <scope>NUCLEOTIDE SEQUENCE [LARGE SCALE GENOMIC DNA]</scope>
    <source>
        <strain evidence="3">GI5</strain>
    </source>
</reference>
<dbReference type="AlphaFoldDB" id="A0A2K9LF35"/>
<dbReference type="Proteomes" id="UP000235116">
    <property type="component" value="Chromosome"/>
</dbReference>
<proteinExistence type="predicted"/>
<name>A0A2K9LF35_9GAMM</name>
<protein>
    <recommendedName>
        <fullName evidence="1">PilZ domain-containing protein</fullName>
    </recommendedName>
</protein>
<dbReference type="OrthoDB" id="5625505at2"/>
<dbReference type="GO" id="GO:0035438">
    <property type="term" value="F:cyclic-di-GMP binding"/>
    <property type="evidence" value="ECO:0007669"/>
    <property type="project" value="InterPro"/>
</dbReference>
<dbReference type="Pfam" id="PF07238">
    <property type="entry name" value="PilZ"/>
    <property type="match status" value="1"/>
</dbReference>
<organism evidence="2 3">
    <name type="scientific">Ketobacter alkanivorans</name>
    <dbReference type="NCBI Taxonomy" id="1917421"/>
    <lineage>
        <taxon>Bacteria</taxon>
        <taxon>Pseudomonadati</taxon>
        <taxon>Pseudomonadota</taxon>
        <taxon>Gammaproteobacteria</taxon>
        <taxon>Pseudomonadales</taxon>
        <taxon>Ketobacteraceae</taxon>
        <taxon>Ketobacter</taxon>
    </lineage>
</organism>
<dbReference type="Gene3D" id="2.40.10.220">
    <property type="entry name" value="predicted glycosyltransferase like domains"/>
    <property type="match status" value="1"/>
</dbReference>
<feature type="domain" description="PilZ" evidence="1">
    <location>
        <begin position="24"/>
        <end position="115"/>
    </location>
</feature>
<dbReference type="RefSeq" id="WP_101892332.1">
    <property type="nucleotide sequence ID" value="NZ_CP022684.1"/>
</dbReference>
<dbReference type="SUPFAM" id="SSF141371">
    <property type="entry name" value="PilZ domain-like"/>
    <property type="match status" value="1"/>
</dbReference>
<dbReference type="KEGG" id="kak:Kalk_00360"/>
<dbReference type="InterPro" id="IPR009875">
    <property type="entry name" value="PilZ_domain"/>
</dbReference>